<dbReference type="RefSeq" id="WP_058853741.1">
    <property type="nucleotide sequence ID" value="NZ_BMMH01000007.1"/>
</dbReference>
<dbReference type="AlphaFoldDB" id="A0A917VW89"/>
<sequence length="77" mass="8520">MTAPNTVSALVDFAHIPPGGTELVHHLDEVEIPLVTDPDDCDHQDSICPDCAHLWKPEHLFAEPLPWDHDHPDNTGP</sequence>
<comment type="caution">
    <text evidence="1">The sequence shown here is derived from an EMBL/GenBank/DDBJ whole genome shotgun (WGS) entry which is preliminary data.</text>
</comment>
<dbReference type="EMBL" id="BMMH01000007">
    <property type="protein sequence ID" value="GGL20635.1"/>
    <property type="molecule type" value="Genomic_DNA"/>
</dbReference>
<proteinExistence type="predicted"/>
<protein>
    <submittedName>
        <fullName evidence="1">Uncharacterized protein</fullName>
    </submittedName>
</protein>
<name>A0A917VW89_9NOCA</name>
<gene>
    <name evidence="1" type="ORF">GCM10011588_39360</name>
</gene>
<reference evidence="1" key="2">
    <citation type="submission" date="2020-09" db="EMBL/GenBank/DDBJ databases">
        <authorList>
            <person name="Sun Q."/>
            <person name="Zhou Y."/>
        </authorList>
    </citation>
    <scope>NUCLEOTIDE SEQUENCE</scope>
    <source>
        <strain evidence="1">CGMCC 4.3508</strain>
    </source>
</reference>
<organism evidence="1 2">
    <name type="scientific">Nocardia jinanensis</name>
    <dbReference type="NCBI Taxonomy" id="382504"/>
    <lineage>
        <taxon>Bacteria</taxon>
        <taxon>Bacillati</taxon>
        <taxon>Actinomycetota</taxon>
        <taxon>Actinomycetes</taxon>
        <taxon>Mycobacteriales</taxon>
        <taxon>Nocardiaceae</taxon>
        <taxon>Nocardia</taxon>
    </lineage>
</organism>
<dbReference type="Proteomes" id="UP000638263">
    <property type="component" value="Unassembled WGS sequence"/>
</dbReference>
<reference evidence="1" key="1">
    <citation type="journal article" date="2014" name="Int. J. Syst. Evol. Microbiol.">
        <title>Complete genome sequence of Corynebacterium casei LMG S-19264T (=DSM 44701T), isolated from a smear-ripened cheese.</title>
        <authorList>
            <consortium name="US DOE Joint Genome Institute (JGI-PGF)"/>
            <person name="Walter F."/>
            <person name="Albersmeier A."/>
            <person name="Kalinowski J."/>
            <person name="Ruckert C."/>
        </authorList>
    </citation>
    <scope>NUCLEOTIDE SEQUENCE</scope>
    <source>
        <strain evidence="1">CGMCC 4.3508</strain>
    </source>
</reference>
<accession>A0A917VW89</accession>
<evidence type="ECO:0000313" key="1">
    <source>
        <dbReference type="EMBL" id="GGL20635.1"/>
    </source>
</evidence>
<evidence type="ECO:0000313" key="2">
    <source>
        <dbReference type="Proteomes" id="UP000638263"/>
    </source>
</evidence>
<keyword evidence="2" id="KW-1185">Reference proteome</keyword>